<gene>
    <name evidence="1" type="ORF">ACFU0X_19805</name>
</gene>
<sequence>MSIDDLTLGEIRRHLHHLVALADTSERPRPTAINGPDHPMPGQEWVIVEDVASRVPHTWWIRTAEDADGRAAPTIYLSTPESMAPGQDFDCVRTSDARRVALAILAACDRADHLAAGITRLEDHRPTNP</sequence>
<evidence type="ECO:0000313" key="2">
    <source>
        <dbReference type="Proteomes" id="UP001600650"/>
    </source>
</evidence>
<protein>
    <recommendedName>
        <fullName evidence="3">DUF317 domain-containing protein</fullName>
    </recommendedName>
</protein>
<accession>A0ABW6JIN9</accession>
<name>A0ABW6JIN9_STRCE</name>
<organism evidence="1 2">
    <name type="scientific">Streptomyces cellulosae</name>
    <dbReference type="NCBI Taxonomy" id="1968"/>
    <lineage>
        <taxon>Bacteria</taxon>
        <taxon>Bacillati</taxon>
        <taxon>Actinomycetota</taxon>
        <taxon>Actinomycetes</taxon>
        <taxon>Kitasatosporales</taxon>
        <taxon>Streptomycetaceae</taxon>
        <taxon>Streptomyces</taxon>
    </lineage>
</organism>
<keyword evidence="2" id="KW-1185">Reference proteome</keyword>
<proteinExistence type="predicted"/>
<dbReference type="EMBL" id="JBHVBU010000054">
    <property type="protein sequence ID" value="MFE7965244.1"/>
    <property type="molecule type" value="Genomic_DNA"/>
</dbReference>
<reference evidence="1 2" key="1">
    <citation type="submission" date="2024-09" db="EMBL/GenBank/DDBJ databases">
        <title>The Natural Products Discovery Center: Release of the First 8490 Sequenced Strains for Exploring Actinobacteria Biosynthetic Diversity.</title>
        <authorList>
            <person name="Kalkreuter E."/>
            <person name="Kautsar S.A."/>
            <person name="Yang D."/>
            <person name="Bader C.D."/>
            <person name="Teijaro C.N."/>
            <person name="Fluegel L."/>
            <person name="Davis C.M."/>
            <person name="Simpson J.R."/>
            <person name="Lauterbach L."/>
            <person name="Steele A.D."/>
            <person name="Gui C."/>
            <person name="Meng S."/>
            <person name="Li G."/>
            <person name="Viehrig K."/>
            <person name="Ye F."/>
            <person name="Su P."/>
            <person name="Kiefer A.F."/>
            <person name="Nichols A."/>
            <person name="Cepeda A.J."/>
            <person name="Yan W."/>
            <person name="Fan B."/>
            <person name="Jiang Y."/>
            <person name="Adhikari A."/>
            <person name="Zheng C.-J."/>
            <person name="Schuster L."/>
            <person name="Cowan T.M."/>
            <person name="Smanski M.J."/>
            <person name="Chevrette M.G."/>
            <person name="De Carvalho L.P.S."/>
            <person name="Shen B."/>
        </authorList>
    </citation>
    <scope>NUCLEOTIDE SEQUENCE [LARGE SCALE GENOMIC DNA]</scope>
    <source>
        <strain evidence="1 2">NPDC057399</strain>
    </source>
</reference>
<dbReference type="Proteomes" id="UP001600650">
    <property type="component" value="Unassembled WGS sequence"/>
</dbReference>
<evidence type="ECO:0000313" key="1">
    <source>
        <dbReference type="EMBL" id="MFE7965244.1"/>
    </source>
</evidence>
<dbReference type="RefSeq" id="WP_381727155.1">
    <property type="nucleotide sequence ID" value="NZ_JBHVBU010000054.1"/>
</dbReference>
<comment type="caution">
    <text evidence="1">The sequence shown here is derived from an EMBL/GenBank/DDBJ whole genome shotgun (WGS) entry which is preliminary data.</text>
</comment>
<evidence type="ECO:0008006" key="3">
    <source>
        <dbReference type="Google" id="ProtNLM"/>
    </source>
</evidence>